<reference evidence="2" key="1">
    <citation type="submission" date="2023-03" db="EMBL/GenBank/DDBJ databases">
        <title>Massive genome expansion in bonnet fungi (Mycena s.s.) driven by repeated elements and novel gene families across ecological guilds.</title>
        <authorList>
            <consortium name="Lawrence Berkeley National Laboratory"/>
            <person name="Harder C.B."/>
            <person name="Miyauchi S."/>
            <person name="Viragh M."/>
            <person name="Kuo A."/>
            <person name="Thoen E."/>
            <person name="Andreopoulos B."/>
            <person name="Lu D."/>
            <person name="Skrede I."/>
            <person name="Drula E."/>
            <person name="Henrissat B."/>
            <person name="Morin E."/>
            <person name="Kohler A."/>
            <person name="Barry K."/>
            <person name="LaButti K."/>
            <person name="Morin E."/>
            <person name="Salamov A."/>
            <person name="Lipzen A."/>
            <person name="Mereny Z."/>
            <person name="Hegedus B."/>
            <person name="Baldrian P."/>
            <person name="Stursova M."/>
            <person name="Weitz H."/>
            <person name="Taylor A."/>
            <person name="Grigoriev I.V."/>
            <person name="Nagy L.G."/>
            <person name="Martin F."/>
            <person name="Kauserud H."/>
        </authorList>
    </citation>
    <scope>NUCLEOTIDE SEQUENCE</scope>
    <source>
        <strain evidence="2">CBHHK200</strain>
    </source>
</reference>
<sequence>MDIDTRLALASNIIEGAGLVLAISQWVVHPQLQTSKSLLKKIKNQKHELLLELRENEPGMAVGSVNTLLDEYDVVDAKLQNFANTLASARWYRVYIWSLRGIQAEFKTLRHRTRQESDRAIRGEIGHSVQYRAEDTAAVHGQLKDAVRKRQASKEHPTVTDDSSGGATASKPLGEGVHNITNQPLRHRKSFPHAEDEIVGGILQSTENAVGSSSTAANPFLDSAATAKPPITPPATPPKVQRAKSTIVPPGKGKEVYEMTKDAGKMAKDPGDIV</sequence>
<name>A0AAD6RZ64_9AGAR</name>
<feature type="region of interest" description="Disordered" evidence="1">
    <location>
        <begin position="223"/>
        <end position="255"/>
    </location>
</feature>
<protein>
    <submittedName>
        <fullName evidence="2">Uncharacterized protein</fullName>
    </submittedName>
</protein>
<proteinExistence type="predicted"/>
<evidence type="ECO:0000313" key="3">
    <source>
        <dbReference type="Proteomes" id="UP001218188"/>
    </source>
</evidence>
<evidence type="ECO:0000313" key="2">
    <source>
        <dbReference type="EMBL" id="KAJ7017306.1"/>
    </source>
</evidence>
<comment type="caution">
    <text evidence="2">The sequence shown here is derived from an EMBL/GenBank/DDBJ whole genome shotgun (WGS) entry which is preliminary data.</text>
</comment>
<organism evidence="2 3">
    <name type="scientific">Mycena alexandri</name>
    <dbReference type="NCBI Taxonomy" id="1745969"/>
    <lineage>
        <taxon>Eukaryota</taxon>
        <taxon>Fungi</taxon>
        <taxon>Dikarya</taxon>
        <taxon>Basidiomycota</taxon>
        <taxon>Agaricomycotina</taxon>
        <taxon>Agaricomycetes</taxon>
        <taxon>Agaricomycetidae</taxon>
        <taxon>Agaricales</taxon>
        <taxon>Marasmiineae</taxon>
        <taxon>Mycenaceae</taxon>
        <taxon>Mycena</taxon>
    </lineage>
</organism>
<feature type="region of interest" description="Disordered" evidence="1">
    <location>
        <begin position="146"/>
        <end position="184"/>
    </location>
</feature>
<gene>
    <name evidence="2" type="ORF">C8F04DRAFT_470718</name>
</gene>
<accession>A0AAD6RZ64</accession>
<feature type="compositionally biased region" description="Basic and acidic residues" evidence="1">
    <location>
        <begin position="146"/>
        <end position="159"/>
    </location>
</feature>
<dbReference type="EMBL" id="JARJCM010000418">
    <property type="protein sequence ID" value="KAJ7017306.1"/>
    <property type="molecule type" value="Genomic_DNA"/>
</dbReference>
<dbReference type="AlphaFoldDB" id="A0AAD6RZ64"/>
<keyword evidence="3" id="KW-1185">Reference proteome</keyword>
<evidence type="ECO:0000256" key="1">
    <source>
        <dbReference type="SAM" id="MobiDB-lite"/>
    </source>
</evidence>
<dbReference type="Proteomes" id="UP001218188">
    <property type="component" value="Unassembled WGS sequence"/>
</dbReference>